<evidence type="ECO:0000256" key="1">
    <source>
        <dbReference type="SAM" id="SignalP"/>
    </source>
</evidence>
<keyword evidence="1" id="KW-0732">Signal</keyword>
<protein>
    <recommendedName>
        <fullName evidence="4">Secreted protein</fullName>
    </recommendedName>
</protein>
<sequence length="101" mass="11924">MIFCLYLILLPFPLAVCEKLVSFIGYNMMIDRFTSMLYCEFCDVSKEVAELFGSIIKWDHVWNVRHGVVLRHVASFICLKRIIELCYYVYLSHLWHKGVNA</sequence>
<dbReference type="EMBL" id="CM017691">
    <property type="protein sequence ID" value="TYH22095.1"/>
    <property type="molecule type" value="Genomic_DNA"/>
</dbReference>
<name>A0A5D2GV64_GOSDA</name>
<dbReference type="Proteomes" id="UP000323506">
    <property type="component" value="Chromosome A04"/>
</dbReference>
<reference evidence="2 3" key="1">
    <citation type="submission" date="2019-06" db="EMBL/GenBank/DDBJ databases">
        <title>WGS assembly of Gossypium darwinii.</title>
        <authorList>
            <person name="Chen Z.J."/>
            <person name="Sreedasyam A."/>
            <person name="Ando A."/>
            <person name="Song Q."/>
            <person name="De L."/>
            <person name="Hulse-Kemp A."/>
            <person name="Ding M."/>
            <person name="Ye W."/>
            <person name="Kirkbride R."/>
            <person name="Jenkins J."/>
            <person name="Plott C."/>
            <person name="Lovell J."/>
            <person name="Lin Y.-M."/>
            <person name="Vaughn R."/>
            <person name="Liu B."/>
            <person name="Li W."/>
            <person name="Simpson S."/>
            <person name="Scheffler B."/>
            <person name="Saski C."/>
            <person name="Grover C."/>
            <person name="Hu G."/>
            <person name="Conover J."/>
            <person name="Carlson J."/>
            <person name="Shu S."/>
            <person name="Boston L."/>
            <person name="Williams M."/>
            <person name="Peterson D."/>
            <person name="Mcgee K."/>
            <person name="Jones D."/>
            <person name="Wendel J."/>
            <person name="Stelly D."/>
            <person name="Grimwood J."/>
            <person name="Schmutz J."/>
        </authorList>
    </citation>
    <scope>NUCLEOTIDE SEQUENCE [LARGE SCALE GENOMIC DNA]</scope>
    <source>
        <strain evidence="2">1808015.09</strain>
    </source>
</reference>
<evidence type="ECO:0008006" key="4">
    <source>
        <dbReference type="Google" id="ProtNLM"/>
    </source>
</evidence>
<feature type="chain" id="PRO_5022708789" description="Secreted protein" evidence="1">
    <location>
        <begin position="18"/>
        <end position="101"/>
    </location>
</feature>
<keyword evidence="3" id="KW-1185">Reference proteome</keyword>
<organism evidence="2 3">
    <name type="scientific">Gossypium darwinii</name>
    <name type="common">Darwin's cotton</name>
    <name type="synonym">Gossypium barbadense var. darwinii</name>
    <dbReference type="NCBI Taxonomy" id="34276"/>
    <lineage>
        <taxon>Eukaryota</taxon>
        <taxon>Viridiplantae</taxon>
        <taxon>Streptophyta</taxon>
        <taxon>Embryophyta</taxon>
        <taxon>Tracheophyta</taxon>
        <taxon>Spermatophyta</taxon>
        <taxon>Magnoliopsida</taxon>
        <taxon>eudicotyledons</taxon>
        <taxon>Gunneridae</taxon>
        <taxon>Pentapetalae</taxon>
        <taxon>rosids</taxon>
        <taxon>malvids</taxon>
        <taxon>Malvales</taxon>
        <taxon>Malvaceae</taxon>
        <taxon>Malvoideae</taxon>
        <taxon>Gossypium</taxon>
    </lineage>
</organism>
<gene>
    <name evidence="2" type="ORF">ES288_A04G099600v1</name>
</gene>
<dbReference type="AlphaFoldDB" id="A0A5D2GV64"/>
<evidence type="ECO:0000313" key="3">
    <source>
        <dbReference type="Proteomes" id="UP000323506"/>
    </source>
</evidence>
<proteinExistence type="predicted"/>
<evidence type="ECO:0000313" key="2">
    <source>
        <dbReference type="EMBL" id="TYH22095.1"/>
    </source>
</evidence>
<feature type="signal peptide" evidence="1">
    <location>
        <begin position="1"/>
        <end position="17"/>
    </location>
</feature>
<accession>A0A5D2GV64</accession>